<reference evidence="1 2" key="1">
    <citation type="submission" date="2013-02" db="EMBL/GenBank/DDBJ databases">
        <title>The Genome Sequence of Acinetobacter sp. NIPH 2168.</title>
        <authorList>
            <consortium name="The Broad Institute Genome Sequencing Platform"/>
            <consortium name="The Broad Institute Genome Sequencing Center for Infectious Disease"/>
            <person name="Cerqueira G."/>
            <person name="Feldgarden M."/>
            <person name="Courvalin P."/>
            <person name="Perichon B."/>
            <person name="Grillot-Courvalin C."/>
            <person name="Clermont D."/>
            <person name="Rocha E."/>
            <person name="Yoon E.-J."/>
            <person name="Nemec A."/>
            <person name="Walker B."/>
            <person name="Young S.K."/>
            <person name="Zeng Q."/>
            <person name="Gargeya S."/>
            <person name="Fitzgerald M."/>
            <person name="Haas B."/>
            <person name="Abouelleil A."/>
            <person name="Alvarado L."/>
            <person name="Arachchi H.M."/>
            <person name="Berlin A.M."/>
            <person name="Chapman S.B."/>
            <person name="Dewar J."/>
            <person name="Goldberg J."/>
            <person name="Griggs A."/>
            <person name="Gujja S."/>
            <person name="Hansen M."/>
            <person name="Howarth C."/>
            <person name="Imamovic A."/>
            <person name="Larimer J."/>
            <person name="McCowan C."/>
            <person name="Murphy C."/>
            <person name="Neiman D."/>
            <person name="Pearson M."/>
            <person name="Priest M."/>
            <person name="Roberts A."/>
            <person name="Saif S."/>
            <person name="Shea T."/>
            <person name="Sisk P."/>
            <person name="Sykes S."/>
            <person name="Wortman J."/>
            <person name="Nusbaum C."/>
            <person name="Birren B."/>
        </authorList>
    </citation>
    <scope>NUCLEOTIDE SEQUENCE [LARGE SCALE GENOMIC DNA]</scope>
    <source>
        <strain evidence="1 2">NIPH 2168</strain>
    </source>
</reference>
<dbReference type="AlphaFoldDB" id="N9PUY9"/>
<accession>N9PUY9</accession>
<evidence type="ECO:0000313" key="2">
    <source>
        <dbReference type="Proteomes" id="UP000013173"/>
    </source>
</evidence>
<dbReference type="PATRIC" id="fig|1217706.3.peg.696"/>
<dbReference type="EMBL" id="APRW01000009">
    <property type="protein sequence ID" value="ENX21501.1"/>
    <property type="molecule type" value="Genomic_DNA"/>
</dbReference>
<sequence>MLDNTVYSSELLLSNIIQVILNLDDEVGKLVFDGLKASFAIDSKEYQYLANFDLIH</sequence>
<keyword evidence="2" id="KW-1185">Reference proteome</keyword>
<dbReference type="RefSeq" id="WP_005256166.1">
    <property type="nucleotide sequence ID" value="NZ_BMDR01000007.1"/>
</dbReference>
<name>N9PUY9_9GAMM</name>
<comment type="caution">
    <text evidence="1">The sequence shown here is derived from an EMBL/GenBank/DDBJ whole genome shotgun (WGS) entry which is preliminary data.</text>
</comment>
<dbReference type="Proteomes" id="UP000013173">
    <property type="component" value="Unassembled WGS sequence"/>
</dbReference>
<dbReference type="GeneID" id="303684633"/>
<proteinExistence type="predicted"/>
<evidence type="ECO:0000313" key="1">
    <source>
        <dbReference type="EMBL" id="ENX21501.1"/>
    </source>
</evidence>
<gene>
    <name evidence="1" type="ORF">F892_00733</name>
</gene>
<protein>
    <submittedName>
        <fullName evidence="1">Uncharacterized protein</fullName>
    </submittedName>
</protein>
<organism evidence="1 2">
    <name type="scientific">Acinetobacter vivianii</name>
    <dbReference type="NCBI Taxonomy" id="1776742"/>
    <lineage>
        <taxon>Bacteria</taxon>
        <taxon>Pseudomonadati</taxon>
        <taxon>Pseudomonadota</taxon>
        <taxon>Gammaproteobacteria</taxon>
        <taxon>Moraxellales</taxon>
        <taxon>Moraxellaceae</taxon>
        <taxon>Acinetobacter</taxon>
    </lineage>
</organism>
<dbReference type="HOGENOM" id="CLU_3003547_0_0_6"/>